<dbReference type="RefSeq" id="WP_069377774.1">
    <property type="nucleotide sequence ID" value="NZ_CP017141.1"/>
</dbReference>
<sequence length="190" mass="22017">MESEHFLNSLAGANKPSNELRIQFYKMVEKKVHPKHETILNTGQVSNHIWFLAQGFVMAYIEKDEKKIPYQFWNENEIIVPVNSFFKQLPADGCIEVLEKSTLIAISFTNFSKLTEVFPECNIFLCNLLQNLHYETEKRVLNLTSIDPGERYTLLLKESSFIIRKASVEMIAAYLGVSRKTLNRIRAKKN</sequence>
<evidence type="ECO:0000313" key="2">
    <source>
        <dbReference type="Proteomes" id="UP000094313"/>
    </source>
</evidence>
<dbReference type="SUPFAM" id="SSF51206">
    <property type="entry name" value="cAMP-binding domain-like"/>
    <property type="match status" value="1"/>
</dbReference>
<dbReference type="InterPro" id="IPR014710">
    <property type="entry name" value="RmlC-like_jellyroll"/>
</dbReference>
<dbReference type="Proteomes" id="UP000094313">
    <property type="component" value="Chromosome"/>
</dbReference>
<dbReference type="EMBL" id="CP017141">
    <property type="protein sequence ID" value="AOM76078.1"/>
    <property type="molecule type" value="Genomic_DNA"/>
</dbReference>
<reference evidence="1 2" key="1">
    <citation type="submission" date="2016-08" db="EMBL/GenBank/DDBJ databases">
        <authorList>
            <person name="Seilhamer J.J."/>
        </authorList>
    </citation>
    <scope>NUCLEOTIDE SEQUENCE [LARGE SCALE GENOMIC DNA]</scope>
    <source>
        <strain evidence="1 2">DX4</strain>
    </source>
</reference>
<keyword evidence="2" id="KW-1185">Reference proteome</keyword>
<proteinExistence type="predicted"/>
<dbReference type="Gene3D" id="2.60.120.10">
    <property type="entry name" value="Jelly Rolls"/>
    <property type="match status" value="1"/>
</dbReference>
<organism evidence="1 2">
    <name type="scientific">Pedobacter steynii</name>
    <dbReference type="NCBI Taxonomy" id="430522"/>
    <lineage>
        <taxon>Bacteria</taxon>
        <taxon>Pseudomonadati</taxon>
        <taxon>Bacteroidota</taxon>
        <taxon>Sphingobacteriia</taxon>
        <taxon>Sphingobacteriales</taxon>
        <taxon>Sphingobacteriaceae</taxon>
        <taxon>Pedobacter</taxon>
    </lineage>
</organism>
<evidence type="ECO:0000313" key="1">
    <source>
        <dbReference type="EMBL" id="AOM76078.1"/>
    </source>
</evidence>
<evidence type="ECO:0008006" key="3">
    <source>
        <dbReference type="Google" id="ProtNLM"/>
    </source>
</evidence>
<protein>
    <recommendedName>
        <fullName evidence="3">cAMP-binding domain of CRP or a regulatory subunit of cAMP-dependent protein kinases</fullName>
    </recommendedName>
</protein>
<dbReference type="KEGG" id="psty:BFS30_02180"/>
<gene>
    <name evidence="1" type="ORF">BFS30_02180</name>
</gene>
<dbReference type="AlphaFoldDB" id="A0A1D7QBK1"/>
<dbReference type="InterPro" id="IPR018490">
    <property type="entry name" value="cNMP-bd_dom_sf"/>
</dbReference>
<dbReference type="OrthoDB" id="948610at2"/>
<name>A0A1D7QBK1_9SPHI</name>
<accession>A0A1D7QBK1</accession>